<dbReference type="Gene3D" id="2.60.120.260">
    <property type="entry name" value="Galactose-binding domain-like"/>
    <property type="match status" value="1"/>
</dbReference>
<comment type="caution">
    <text evidence="3">The sequence shown here is derived from an EMBL/GenBank/DDBJ whole genome shotgun (WGS) entry which is preliminary data.</text>
</comment>
<keyword evidence="1" id="KW-1133">Transmembrane helix</keyword>
<feature type="transmembrane region" description="Helical" evidence="1">
    <location>
        <begin position="47"/>
        <end position="68"/>
    </location>
</feature>
<sequence length="254" mass="27008">MTCPRCGSACLPADPECPRCGLPFPDAVTPPPEPATVRTTRASERPWIVRGVSVVGALLGAFLVLHFIGPGEAPPATTWRPADLPPTASPSTGTDVPTGVNLAADATITADRTADPSTDDAGHPVSYGTQNLVDGDLTTAWRATGFYYDELITIKLPARSQISVVGLTNGYTKKDAESGADRYEEGRRILSVTWIFDNGVSVNQELEDGDRSIQLKTIEPVQAQTVQLRINEQTTPGFGADDYSAITELVLRAG</sequence>
<dbReference type="NCBIfam" id="NF047619">
    <property type="entry name" value="NADase_discoid"/>
    <property type="match status" value="1"/>
</dbReference>
<accession>A0ABP7AM72</accession>
<dbReference type="EMBL" id="BAAAZO010000012">
    <property type="protein sequence ID" value="GAA3635728.1"/>
    <property type="molecule type" value="Genomic_DNA"/>
</dbReference>
<evidence type="ECO:0000313" key="3">
    <source>
        <dbReference type="EMBL" id="GAA3635728.1"/>
    </source>
</evidence>
<keyword evidence="4" id="KW-1185">Reference proteome</keyword>
<protein>
    <recommendedName>
        <fullName evidence="2">NAD glycohydrolase translocation F5/8 type C domain-containing protein</fullName>
    </recommendedName>
</protein>
<dbReference type="InterPro" id="IPR057561">
    <property type="entry name" value="NADase_transloc"/>
</dbReference>
<dbReference type="Proteomes" id="UP001501074">
    <property type="component" value="Unassembled WGS sequence"/>
</dbReference>
<dbReference type="RefSeq" id="WP_231488768.1">
    <property type="nucleotide sequence ID" value="NZ_BAAAZO010000012.1"/>
</dbReference>
<organism evidence="3 4">
    <name type="scientific">Kineosporia mesophila</name>
    <dbReference type="NCBI Taxonomy" id="566012"/>
    <lineage>
        <taxon>Bacteria</taxon>
        <taxon>Bacillati</taxon>
        <taxon>Actinomycetota</taxon>
        <taxon>Actinomycetes</taxon>
        <taxon>Kineosporiales</taxon>
        <taxon>Kineosporiaceae</taxon>
        <taxon>Kineosporia</taxon>
    </lineage>
</organism>
<feature type="domain" description="NAD glycohydrolase translocation F5/8 type C" evidence="2">
    <location>
        <begin position="121"/>
        <end position="233"/>
    </location>
</feature>
<reference evidence="4" key="1">
    <citation type="journal article" date="2019" name="Int. J. Syst. Evol. Microbiol.">
        <title>The Global Catalogue of Microorganisms (GCM) 10K type strain sequencing project: providing services to taxonomists for standard genome sequencing and annotation.</title>
        <authorList>
            <consortium name="The Broad Institute Genomics Platform"/>
            <consortium name="The Broad Institute Genome Sequencing Center for Infectious Disease"/>
            <person name="Wu L."/>
            <person name="Ma J."/>
        </authorList>
    </citation>
    <scope>NUCLEOTIDE SEQUENCE [LARGE SCALE GENOMIC DNA]</scope>
    <source>
        <strain evidence="4">JCM 16902</strain>
    </source>
</reference>
<keyword evidence="1" id="KW-0812">Transmembrane</keyword>
<evidence type="ECO:0000256" key="1">
    <source>
        <dbReference type="SAM" id="Phobius"/>
    </source>
</evidence>
<dbReference type="InterPro" id="IPR008979">
    <property type="entry name" value="Galactose-bd-like_sf"/>
</dbReference>
<gene>
    <name evidence="3" type="ORF">GCM10022223_62710</name>
</gene>
<dbReference type="SUPFAM" id="SSF49785">
    <property type="entry name" value="Galactose-binding domain-like"/>
    <property type="match status" value="1"/>
</dbReference>
<keyword evidence="1" id="KW-0472">Membrane</keyword>
<name>A0ABP7AM72_9ACTN</name>
<evidence type="ECO:0000259" key="2">
    <source>
        <dbReference type="Pfam" id="PF25302"/>
    </source>
</evidence>
<proteinExistence type="predicted"/>
<dbReference type="Pfam" id="PF25302">
    <property type="entry name" value="NADase_transloc"/>
    <property type="match status" value="1"/>
</dbReference>
<evidence type="ECO:0000313" key="4">
    <source>
        <dbReference type="Proteomes" id="UP001501074"/>
    </source>
</evidence>